<gene>
    <name evidence="3" type="ORF">GCM10011328_17380</name>
</gene>
<feature type="domain" description="Spore coat protein U/FanG" evidence="2">
    <location>
        <begin position="15"/>
        <end position="143"/>
    </location>
</feature>
<sequence>MMKLRYLLCITLMSISGEALAYHCEISSTPLTFGSIEGVAGKERQTTATLTVVCRNGDTSANVEYKIIIDSQNINSEHEMTSGSHSNFFNTYKTASYQEIWGNSAPNIVSDSYSIAANDTVSRTYTVYAKMKTGRDAPPGIYIANMIARLLY</sequence>
<evidence type="ECO:0000313" key="3">
    <source>
        <dbReference type="EMBL" id="GGA42934.1"/>
    </source>
</evidence>
<name>A0ABQ1GG22_9GAMM</name>
<dbReference type="Pfam" id="PF05229">
    <property type="entry name" value="SCPU"/>
    <property type="match status" value="1"/>
</dbReference>
<evidence type="ECO:0000313" key="4">
    <source>
        <dbReference type="Proteomes" id="UP000627464"/>
    </source>
</evidence>
<dbReference type="RefSeq" id="WP_188472603.1">
    <property type="nucleotide sequence ID" value="NZ_BMFZ01000004.1"/>
</dbReference>
<keyword evidence="1" id="KW-0732">Signal</keyword>
<organism evidence="3 4">
    <name type="scientific">Hafnia psychrotolerans</name>
    <dbReference type="NCBI Taxonomy" id="1477018"/>
    <lineage>
        <taxon>Bacteria</taxon>
        <taxon>Pseudomonadati</taxon>
        <taxon>Pseudomonadota</taxon>
        <taxon>Gammaproteobacteria</taxon>
        <taxon>Enterobacterales</taxon>
        <taxon>Hafniaceae</taxon>
        <taxon>Hafnia</taxon>
    </lineage>
</organism>
<evidence type="ECO:0000256" key="1">
    <source>
        <dbReference type="SAM" id="SignalP"/>
    </source>
</evidence>
<dbReference type="InterPro" id="IPR007893">
    <property type="entry name" value="Spore_coat_U/FanG"/>
</dbReference>
<keyword evidence="4" id="KW-1185">Reference proteome</keyword>
<evidence type="ECO:0000259" key="2">
    <source>
        <dbReference type="Pfam" id="PF05229"/>
    </source>
</evidence>
<comment type="caution">
    <text evidence="3">The sequence shown here is derived from an EMBL/GenBank/DDBJ whole genome shotgun (WGS) entry which is preliminary data.</text>
</comment>
<accession>A0ABQ1GG22</accession>
<protein>
    <recommendedName>
        <fullName evidence="2">Spore coat protein U/FanG domain-containing protein</fullName>
    </recommendedName>
</protein>
<dbReference type="Proteomes" id="UP000627464">
    <property type="component" value="Unassembled WGS sequence"/>
</dbReference>
<feature type="chain" id="PRO_5045517049" description="Spore coat protein U/FanG domain-containing protein" evidence="1">
    <location>
        <begin position="22"/>
        <end position="152"/>
    </location>
</feature>
<reference evidence="4" key="1">
    <citation type="journal article" date="2019" name="Int. J. Syst. Evol. Microbiol.">
        <title>The Global Catalogue of Microorganisms (GCM) 10K type strain sequencing project: providing services to taxonomists for standard genome sequencing and annotation.</title>
        <authorList>
            <consortium name="The Broad Institute Genomics Platform"/>
            <consortium name="The Broad Institute Genome Sequencing Center for Infectious Disease"/>
            <person name="Wu L."/>
            <person name="Ma J."/>
        </authorList>
    </citation>
    <scope>NUCLEOTIDE SEQUENCE [LARGE SCALE GENOMIC DNA]</scope>
    <source>
        <strain evidence="4">CGMCC 1.12806</strain>
    </source>
</reference>
<dbReference type="EMBL" id="BMFZ01000004">
    <property type="protein sequence ID" value="GGA42934.1"/>
    <property type="molecule type" value="Genomic_DNA"/>
</dbReference>
<proteinExistence type="predicted"/>
<feature type="signal peptide" evidence="1">
    <location>
        <begin position="1"/>
        <end position="21"/>
    </location>
</feature>